<evidence type="ECO:0000256" key="2">
    <source>
        <dbReference type="SAM" id="MobiDB-lite"/>
    </source>
</evidence>
<organism evidence="6 7">
    <name type="scientific">Anaeramoeba flamelloides</name>
    <dbReference type="NCBI Taxonomy" id="1746091"/>
    <lineage>
        <taxon>Eukaryota</taxon>
        <taxon>Metamonada</taxon>
        <taxon>Anaeramoebidae</taxon>
        <taxon>Anaeramoeba</taxon>
    </lineage>
</organism>
<evidence type="ECO:0000313" key="7">
    <source>
        <dbReference type="Proteomes" id="UP001146793"/>
    </source>
</evidence>
<feature type="compositionally biased region" description="Low complexity" evidence="2">
    <location>
        <begin position="211"/>
        <end position="229"/>
    </location>
</feature>
<feature type="domain" description="Dilute" evidence="4">
    <location>
        <begin position="1017"/>
        <end position="1209"/>
    </location>
</feature>
<dbReference type="PROSITE" id="PS51840">
    <property type="entry name" value="C2_NT"/>
    <property type="match status" value="1"/>
</dbReference>
<feature type="compositionally biased region" description="Low complexity" evidence="2">
    <location>
        <begin position="905"/>
        <end position="923"/>
    </location>
</feature>
<dbReference type="AlphaFoldDB" id="A0AAV7ZBB4"/>
<feature type="region of interest" description="Disordered" evidence="2">
    <location>
        <begin position="643"/>
        <end position="705"/>
    </location>
</feature>
<protein>
    <submittedName>
        <fullName evidence="6">Zinc finger ccch-type-containing 11a</fullName>
    </submittedName>
</protein>
<feature type="compositionally biased region" description="Basic residues" evidence="2">
    <location>
        <begin position="237"/>
        <end position="251"/>
    </location>
</feature>
<feature type="region of interest" description="Disordered" evidence="2">
    <location>
        <begin position="905"/>
        <end position="927"/>
    </location>
</feature>
<dbReference type="PROSITE" id="PS51126">
    <property type="entry name" value="DILUTE"/>
    <property type="match status" value="1"/>
</dbReference>
<evidence type="ECO:0000256" key="3">
    <source>
        <dbReference type="SAM" id="SignalP"/>
    </source>
</evidence>
<dbReference type="Pfam" id="PF01843">
    <property type="entry name" value="DIL"/>
    <property type="match status" value="1"/>
</dbReference>
<reference evidence="6" key="1">
    <citation type="submission" date="2022-08" db="EMBL/GenBank/DDBJ databases">
        <title>Novel sulphate-reducing endosymbionts in the free-living metamonad Anaeramoeba.</title>
        <authorList>
            <person name="Jerlstrom-Hultqvist J."/>
            <person name="Cepicka I."/>
            <person name="Gallot-Lavallee L."/>
            <person name="Salas-Leiva D."/>
            <person name="Curtis B.A."/>
            <person name="Zahonova K."/>
            <person name="Pipaliya S."/>
            <person name="Dacks J."/>
            <person name="Roger A.J."/>
        </authorList>
    </citation>
    <scope>NUCLEOTIDE SEQUENCE</scope>
    <source>
        <strain evidence="6">Busselton2</strain>
    </source>
</reference>
<feature type="compositionally biased region" description="Basic residues" evidence="2">
    <location>
        <begin position="453"/>
        <end position="467"/>
    </location>
</feature>
<feature type="compositionally biased region" description="Basic and acidic residues" evidence="2">
    <location>
        <begin position="193"/>
        <end position="204"/>
    </location>
</feature>
<feature type="region of interest" description="Disordered" evidence="2">
    <location>
        <begin position="453"/>
        <end position="484"/>
    </location>
</feature>
<dbReference type="EMBL" id="JANTQA010000033">
    <property type="protein sequence ID" value="KAJ3437642.1"/>
    <property type="molecule type" value="Genomic_DNA"/>
</dbReference>
<keyword evidence="3" id="KW-0732">Signal</keyword>
<feature type="chain" id="PRO_5043720345" evidence="3">
    <location>
        <begin position="31"/>
        <end position="1261"/>
    </location>
</feature>
<evidence type="ECO:0000313" key="6">
    <source>
        <dbReference type="EMBL" id="KAJ3437642.1"/>
    </source>
</evidence>
<feature type="domain" description="C2 NT-type" evidence="5">
    <location>
        <begin position="4"/>
        <end position="156"/>
    </location>
</feature>
<evidence type="ECO:0000259" key="5">
    <source>
        <dbReference type="PROSITE" id="PS51840"/>
    </source>
</evidence>
<evidence type="ECO:0000256" key="1">
    <source>
        <dbReference type="SAM" id="Coils"/>
    </source>
</evidence>
<accession>A0AAV7ZBB4</accession>
<feature type="compositionally biased region" description="Basic and acidic residues" evidence="2">
    <location>
        <begin position="677"/>
        <end position="697"/>
    </location>
</feature>
<dbReference type="SMART" id="SM01132">
    <property type="entry name" value="DIL"/>
    <property type="match status" value="1"/>
</dbReference>
<proteinExistence type="predicted"/>
<feature type="signal peptide" evidence="3">
    <location>
        <begin position="1"/>
        <end position="30"/>
    </location>
</feature>
<dbReference type="InterPro" id="IPR002710">
    <property type="entry name" value="Dilute_dom"/>
</dbReference>
<sequence length="1261" mass="148800">MSSFRRVTRKKTVLFLRFAIVSVSCLPSQSSPIFIKSKIGSSKFETKYLLPTKKIINFQEEFSANCTYYREATKKRAHDIGSGSEYLPKPLNFSLEQERSTNKKRCKIERIGKAKIETTDYIGVHEPLLKMIMFKLKNPKKHTTTPFLIVSIQIFADNTSKSVPLLKTLSIQLQVKQFLKKQKVKLGATKKLKANDRKNREGSNQKKNRITTGPDTTTTATTVTTVTTTDSKIKESNRKHKTHKISSKHNTKKPETKKLVNLHAVTNTESFKEKDLEDIILEQYTFNQTSNRSEYYTAFSNNSVTSFGSDLVSFRDSIRSEKPQKKHGSEHIFSFKGEHDKTNFKNSDQMKLKQLKNEISKKRKIISQKKRIISEFEYARQNMKKFKNQQKKKYTELDQQKKNIVNFHKQLDKNQFLVRKIKKKFQDYNSEGIEKKDQQEIIKYINQLKTIQKNRTKNKPAQKKKMKGKTETKKNNQKKLNKGNNKVKKEITNKSRKEHLKIKKQMKNSKKEKQKQNTIFTEKKIEENILKKKRELKIKKLELIGINEKKKKLKNSLQKNKNKNQKFMKELKNIQKKLKKRKTNKIKKPKLTEIKNKFIKMYLKENKNKIYSLKLRILLEKSKLKAHQSEYIKTLKKKSILESYNSQNKKKSKGDSKKEKPTQNGNENENENANENEIQKENENKKEKEKENENERKKEKKKLTEKKIRKKEEIKTAKTDKKGKAWNLNTETEKEIIHEQKKRLKEQKSEIHDIFKKLEIQQNIEKEKWLIERMFFFFTDIQSGEYPLPSSILIKFFIQSNSFADGYEEVLKTYLTSFDLLLFINRNNLNSTVWLFSNIFWSIRFLLSEMINFPEEYDLNKISQNRTKFKFYNNDINCKKNKHYSNMKKKCYRGSKVIDINNNSNYTSSSSSSSSNNDNNNNNRTNPFQKVKFYHSKHNSHNNISKTSNYKSLSQSFSLQDFHSSGKATSLVSSQTYLKLDKCPKTSESETPTTEFLIEGKIPSVIIMHEQLCKLLNQVYLKIRYMINEQLLPRVRKIFLKVYNSESKEFAQIIKYFAESMIRYLKSFIGLFKLTKLPQSICKAIIDQTIYSINTLIFNCFLQKKEMCTIGHSVKIKESLSQIEKFLDTTPFKNSKSLLRTVYNLIDLILMNKVVLKDQENDYFLCTSILNSISLRQIHHILSNFTPDEFDSAKINQNELDALLKFSQRRFSRSNESKKIRMDANWLIPVEIDFLQSHCNNWHLFKLPEQLKKEINTFLYN</sequence>
<dbReference type="InterPro" id="IPR019448">
    <property type="entry name" value="NT-C2"/>
</dbReference>
<name>A0AAV7ZBB4_9EUKA</name>
<keyword evidence="1" id="KW-0175">Coiled coil</keyword>
<feature type="region of interest" description="Disordered" evidence="2">
    <location>
        <begin position="189"/>
        <end position="252"/>
    </location>
</feature>
<gene>
    <name evidence="6" type="ORF">M0812_16807</name>
</gene>
<evidence type="ECO:0000259" key="4">
    <source>
        <dbReference type="PROSITE" id="PS51126"/>
    </source>
</evidence>
<feature type="coiled-coil region" evidence="1">
    <location>
        <begin position="543"/>
        <end position="588"/>
    </location>
</feature>
<dbReference type="Proteomes" id="UP001146793">
    <property type="component" value="Unassembled WGS sequence"/>
</dbReference>
<comment type="caution">
    <text evidence="6">The sequence shown here is derived from an EMBL/GenBank/DDBJ whole genome shotgun (WGS) entry which is preliminary data.</text>
</comment>